<keyword evidence="7 10" id="KW-0472">Membrane</keyword>
<reference evidence="12" key="1">
    <citation type="submission" date="2020-07" db="EMBL/GenBank/DDBJ databases">
        <title>Huge and variable diversity of episymbiotic CPR bacteria and DPANN archaea in groundwater ecosystems.</title>
        <authorList>
            <person name="He C.Y."/>
            <person name="Keren R."/>
            <person name="Whittaker M."/>
            <person name="Farag I.F."/>
            <person name="Doudna J."/>
            <person name="Cate J.H.D."/>
            <person name="Banfield J.F."/>
        </authorList>
    </citation>
    <scope>NUCLEOTIDE SEQUENCE</scope>
    <source>
        <strain evidence="12">NC_groundwater_973_Pr1_S-0.2um_54_13</strain>
    </source>
</reference>
<dbReference type="InterPro" id="IPR001708">
    <property type="entry name" value="YidC/ALB3/OXA1/COX18"/>
</dbReference>
<keyword evidence="6 10" id="KW-1133">Transmembrane helix</keyword>
<evidence type="ECO:0000256" key="4">
    <source>
        <dbReference type="ARBA" id="ARBA00022692"/>
    </source>
</evidence>
<evidence type="ECO:0000256" key="1">
    <source>
        <dbReference type="ARBA" id="ARBA00004651"/>
    </source>
</evidence>
<evidence type="ECO:0000256" key="6">
    <source>
        <dbReference type="ARBA" id="ARBA00022989"/>
    </source>
</evidence>
<keyword evidence="4 9" id="KW-0812">Transmembrane</keyword>
<evidence type="ECO:0000313" key="13">
    <source>
        <dbReference type="Proteomes" id="UP000753196"/>
    </source>
</evidence>
<sequence length="257" mass="29021">MDGRGEVWYHPVNPFAFFYNEFLWRPLFNGLVGLYIILPGHDLGLAIILLTLIIRAALAPLLSRAQESQRAMAILQPEVKRIHDQFKNNREAQGKALMALYAEHRVSPFFAFLALVVQLPILIALFQVFRQGLQASSLVYLYAFIPHPALLNPVSVGFLNLGKGNIILGVVAALTQYFQTRLITPPSRPDSDPKDFAAILQWQTLYLFPGLILVWSYSLPSALTLYWTVMNTFGIVQELIKRRKVLRDAHGHGNAQK</sequence>
<proteinExistence type="inferred from homology"/>
<comment type="subcellular location">
    <subcellularLocation>
        <location evidence="1">Cell membrane</location>
        <topology evidence="1">Multi-pass membrane protein</topology>
    </subcellularLocation>
    <subcellularLocation>
        <location evidence="9">Membrane</location>
        <topology evidence="9">Multi-pass membrane protein</topology>
    </subcellularLocation>
</comment>
<dbReference type="GO" id="GO:0015031">
    <property type="term" value="P:protein transport"/>
    <property type="evidence" value="ECO:0007669"/>
    <property type="project" value="UniProtKB-KW"/>
</dbReference>
<protein>
    <submittedName>
        <fullName evidence="12">YidC/Oxa1 family membrane protein insertase</fullName>
    </submittedName>
</protein>
<organism evidence="12 13">
    <name type="scientific">Candidatus Sungiibacteriota bacterium</name>
    <dbReference type="NCBI Taxonomy" id="2750080"/>
    <lineage>
        <taxon>Bacteria</taxon>
        <taxon>Candidatus Sungiibacteriota</taxon>
    </lineage>
</organism>
<dbReference type="InterPro" id="IPR028055">
    <property type="entry name" value="YidC/Oxa/ALB_C"/>
</dbReference>
<evidence type="ECO:0000313" key="12">
    <source>
        <dbReference type="EMBL" id="MBI3631218.1"/>
    </source>
</evidence>
<evidence type="ECO:0000256" key="7">
    <source>
        <dbReference type="ARBA" id="ARBA00023136"/>
    </source>
</evidence>
<dbReference type="PANTHER" id="PTHR12428">
    <property type="entry name" value="OXA1"/>
    <property type="match status" value="1"/>
</dbReference>
<dbReference type="AlphaFoldDB" id="A0A932R0I2"/>
<dbReference type="Proteomes" id="UP000753196">
    <property type="component" value="Unassembled WGS sequence"/>
</dbReference>
<dbReference type="InterPro" id="IPR047196">
    <property type="entry name" value="YidC_ALB_C"/>
</dbReference>
<evidence type="ECO:0000256" key="3">
    <source>
        <dbReference type="ARBA" id="ARBA00022475"/>
    </source>
</evidence>
<feature type="transmembrane region" description="Helical" evidence="10">
    <location>
        <begin position="138"/>
        <end position="159"/>
    </location>
</feature>
<dbReference type="GO" id="GO:0005886">
    <property type="term" value="C:plasma membrane"/>
    <property type="evidence" value="ECO:0007669"/>
    <property type="project" value="UniProtKB-SubCell"/>
</dbReference>
<dbReference type="GO" id="GO:0051205">
    <property type="term" value="P:protein insertion into membrane"/>
    <property type="evidence" value="ECO:0007669"/>
    <property type="project" value="TreeGrafter"/>
</dbReference>
<keyword evidence="2" id="KW-0813">Transport</keyword>
<feature type="transmembrane region" description="Helical" evidence="10">
    <location>
        <begin position="106"/>
        <end position="126"/>
    </location>
</feature>
<keyword evidence="8" id="KW-0143">Chaperone</keyword>
<comment type="similarity">
    <text evidence="9">Belongs to the OXA1/ALB3/YidC family.</text>
</comment>
<dbReference type="EMBL" id="JACQCR010000062">
    <property type="protein sequence ID" value="MBI3631218.1"/>
    <property type="molecule type" value="Genomic_DNA"/>
</dbReference>
<comment type="caution">
    <text evidence="12">The sequence shown here is derived from an EMBL/GenBank/DDBJ whole genome shotgun (WGS) entry which is preliminary data.</text>
</comment>
<name>A0A932R0I2_9BACT</name>
<dbReference type="NCBIfam" id="TIGR03592">
    <property type="entry name" value="yidC_oxa1_cterm"/>
    <property type="match status" value="1"/>
</dbReference>
<evidence type="ECO:0000256" key="10">
    <source>
        <dbReference type="SAM" id="Phobius"/>
    </source>
</evidence>
<dbReference type="CDD" id="cd20070">
    <property type="entry name" value="5TM_YidC_Alb3"/>
    <property type="match status" value="1"/>
</dbReference>
<dbReference type="PANTHER" id="PTHR12428:SF65">
    <property type="entry name" value="CYTOCHROME C OXIDASE ASSEMBLY PROTEIN COX18, MITOCHONDRIAL"/>
    <property type="match status" value="1"/>
</dbReference>
<evidence type="ECO:0000256" key="9">
    <source>
        <dbReference type="RuleBase" id="RU003945"/>
    </source>
</evidence>
<keyword evidence="3" id="KW-1003">Cell membrane</keyword>
<gene>
    <name evidence="12" type="ORF">HY221_02675</name>
</gene>
<evidence type="ECO:0000259" key="11">
    <source>
        <dbReference type="Pfam" id="PF02096"/>
    </source>
</evidence>
<accession>A0A932R0I2</accession>
<evidence type="ECO:0000256" key="2">
    <source>
        <dbReference type="ARBA" id="ARBA00022448"/>
    </source>
</evidence>
<keyword evidence="5" id="KW-0653">Protein transport</keyword>
<feature type="domain" description="Membrane insertase YidC/Oxa/ALB C-terminal" evidence="11">
    <location>
        <begin position="44"/>
        <end position="241"/>
    </location>
</feature>
<dbReference type="GO" id="GO:0032977">
    <property type="term" value="F:membrane insertase activity"/>
    <property type="evidence" value="ECO:0007669"/>
    <property type="project" value="InterPro"/>
</dbReference>
<evidence type="ECO:0000256" key="5">
    <source>
        <dbReference type="ARBA" id="ARBA00022927"/>
    </source>
</evidence>
<feature type="transmembrane region" description="Helical" evidence="10">
    <location>
        <begin position="165"/>
        <end position="184"/>
    </location>
</feature>
<evidence type="ECO:0000256" key="8">
    <source>
        <dbReference type="ARBA" id="ARBA00023186"/>
    </source>
</evidence>
<feature type="transmembrane region" description="Helical" evidence="10">
    <location>
        <begin position="43"/>
        <end position="62"/>
    </location>
</feature>
<feature type="transmembrane region" description="Helical" evidence="10">
    <location>
        <begin position="196"/>
        <end position="217"/>
    </location>
</feature>
<dbReference type="Pfam" id="PF02096">
    <property type="entry name" value="60KD_IMP"/>
    <property type="match status" value="1"/>
</dbReference>